<dbReference type="NCBIfam" id="TIGR00536">
    <property type="entry name" value="hemK_fam"/>
    <property type="match status" value="1"/>
</dbReference>
<dbReference type="EMBL" id="JACHGF010000003">
    <property type="protein sequence ID" value="MBB5284380.1"/>
    <property type="molecule type" value="Genomic_DNA"/>
</dbReference>
<keyword evidence="4" id="KW-0949">S-adenosyl-L-methionine</keyword>
<evidence type="ECO:0000259" key="7">
    <source>
        <dbReference type="Pfam" id="PF17827"/>
    </source>
</evidence>
<dbReference type="InterPro" id="IPR004556">
    <property type="entry name" value="HemK-like"/>
</dbReference>
<evidence type="ECO:0000256" key="2">
    <source>
        <dbReference type="ARBA" id="ARBA00022603"/>
    </source>
</evidence>
<evidence type="ECO:0000256" key="4">
    <source>
        <dbReference type="ARBA" id="ARBA00022691"/>
    </source>
</evidence>
<organism evidence="8 9">
    <name type="scientific">Rhabdobacter roseus</name>
    <dbReference type="NCBI Taxonomy" id="1655419"/>
    <lineage>
        <taxon>Bacteria</taxon>
        <taxon>Pseudomonadati</taxon>
        <taxon>Bacteroidota</taxon>
        <taxon>Cytophagia</taxon>
        <taxon>Cytophagales</taxon>
        <taxon>Cytophagaceae</taxon>
        <taxon>Rhabdobacter</taxon>
    </lineage>
</organism>
<dbReference type="InterPro" id="IPR029063">
    <property type="entry name" value="SAM-dependent_MTases_sf"/>
</dbReference>
<dbReference type="InterPro" id="IPR019874">
    <property type="entry name" value="RF_methyltr_PrmC"/>
</dbReference>
<dbReference type="InterPro" id="IPR040758">
    <property type="entry name" value="PrmC_N"/>
</dbReference>
<evidence type="ECO:0000313" key="9">
    <source>
        <dbReference type="Proteomes" id="UP000557307"/>
    </source>
</evidence>
<dbReference type="EC" id="2.1.1.297" evidence="1"/>
<dbReference type="Pfam" id="PF05175">
    <property type="entry name" value="MTS"/>
    <property type="match status" value="1"/>
</dbReference>
<evidence type="ECO:0000256" key="5">
    <source>
        <dbReference type="ARBA" id="ARBA00048391"/>
    </source>
</evidence>
<keyword evidence="3 8" id="KW-0808">Transferase</keyword>
<feature type="domain" description="Methyltransferase small" evidence="6">
    <location>
        <begin position="113"/>
        <end position="204"/>
    </location>
</feature>
<dbReference type="PANTHER" id="PTHR18895:SF74">
    <property type="entry name" value="MTRF1L RELEASE FACTOR GLUTAMINE METHYLTRANSFERASE"/>
    <property type="match status" value="1"/>
</dbReference>
<feature type="domain" description="Release factor glutamine methyltransferase N-terminal" evidence="7">
    <location>
        <begin position="21"/>
        <end position="75"/>
    </location>
</feature>
<evidence type="ECO:0000259" key="6">
    <source>
        <dbReference type="Pfam" id="PF05175"/>
    </source>
</evidence>
<name>A0A840TWQ6_9BACT</name>
<dbReference type="PROSITE" id="PS00092">
    <property type="entry name" value="N6_MTASE"/>
    <property type="match status" value="1"/>
</dbReference>
<dbReference type="InterPro" id="IPR007848">
    <property type="entry name" value="Small_mtfrase_dom"/>
</dbReference>
<dbReference type="InterPro" id="IPR002052">
    <property type="entry name" value="DNA_methylase_N6_adenine_CS"/>
</dbReference>
<evidence type="ECO:0000256" key="3">
    <source>
        <dbReference type="ARBA" id="ARBA00022679"/>
    </source>
</evidence>
<proteinExistence type="predicted"/>
<dbReference type="GO" id="GO:0032259">
    <property type="term" value="P:methylation"/>
    <property type="evidence" value="ECO:0007669"/>
    <property type="project" value="UniProtKB-KW"/>
</dbReference>
<dbReference type="AlphaFoldDB" id="A0A840TWQ6"/>
<dbReference type="GO" id="GO:0102559">
    <property type="term" value="F:peptide chain release factor N(5)-glutamine methyltransferase activity"/>
    <property type="evidence" value="ECO:0007669"/>
    <property type="project" value="UniProtKB-EC"/>
</dbReference>
<reference evidence="8 9" key="1">
    <citation type="submission" date="2020-08" db="EMBL/GenBank/DDBJ databases">
        <title>Genomic Encyclopedia of Type Strains, Phase IV (KMG-IV): sequencing the most valuable type-strain genomes for metagenomic binning, comparative biology and taxonomic classification.</title>
        <authorList>
            <person name="Goeker M."/>
        </authorList>
    </citation>
    <scope>NUCLEOTIDE SEQUENCE [LARGE SCALE GENOMIC DNA]</scope>
    <source>
        <strain evidence="8 9">DSM 105074</strain>
    </source>
</reference>
<dbReference type="Pfam" id="PF17827">
    <property type="entry name" value="PrmC_N"/>
    <property type="match status" value="1"/>
</dbReference>
<gene>
    <name evidence="8" type="ORF">HNQ92_002523</name>
</gene>
<comment type="catalytic activity">
    <reaction evidence="5">
        <text>L-glutaminyl-[peptide chain release factor] + S-adenosyl-L-methionine = N(5)-methyl-L-glutaminyl-[peptide chain release factor] + S-adenosyl-L-homocysteine + H(+)</text>
        <dbReference type="Rhea" id="RHEA:42896"/>
        <dbReference type="Rhea" id="RHEA-COMP:10271"/>
        <dbReference type="Rhea" id="RHEA-COMP:10272"/>
        <dbReference type="ChEBI" id="CHEBI:15378"/>
        <dbReference type="ChEBI" id="CHEBI:30011"/>
        <dbReference type="ChEBI" id="CHEBI:57856"/>
        <dbReference type="ChEBI" id="CHEBI:59789"/>
        <dbReference type="ChEBI" id="CHEBI:61891"/>
        <dbReference type="EC" id="2.1.1.297"/>
    </reaction>
</comment>
<dbReference type="GO" id="GO:0003676">
    <property type="term" value="F:nucleic acid binding"/>
    <property type="evidence" value="ECO:0007669"/>
    <property type="project" value="InterPro"/>
</dbReference>
<evidence type="ECO:0000256" key="1">
    <source>
        <dbReference type="ARBA" id="ARBA00012771"/>
    </source>
</evidence>
<dbReference type="InterPro" id="IPR050320">
    <property type="entry name" value="N5-glutamine_MTase"/>
</dbReference>
<accession>A0A840TWQ6</accession>
<comment type="caution">
    <text evidence="8">The sequence shown here is derived from an EMBL/GenBank/DDBJ whole genome shotgun (WGS) entry which is preliminary data.</text>
</comment>
<dbReference type="Gene3D" id="3.40.50.150">
    <property type="entry name" value="Vaccinia Virus protein VP39"/>
    <property type="match status" value="1"/>
</dbReference>
<dbReference type="NCBIfam" id="TIGR03534">
    <property type="entry name" value="RF_mod_PrmC"/>
    <property type="match status" value="1"/>
</dbReference>
<keyword evidence="9" id="KW-1185">Reference proteome</keyword>
<dbReference type="Proteomes" id="UP000557307">
    <property type="component" value="Unassembled WGS sequence"/>
</dbReference>
<sequence>MSSARQLYQYLTSRINVYPPKETQAIAFMLLEHYLRLRNVDVLVDRPLPDSLVQPDWESIIARLNHNEPIQHIIGSTEFCGLTFRVSSSVLIPRPETEELVRLVTRDYAEPEDKPTILDIGTGSGCIAIVLARFLPHASVHAWDVSEEALAVARENARQLLADVHFAKQDMLSIAFPMPSTPDETTPEAFDCLVSNPPYVTYAEADHMRPNVLRFEPHEALFVEDNDPLLFYKAIADFGKYHLKAGGRCYVEINEHFGAETQNVFQERGYGPVELLRDIHGKDRFIRAVR</sequence>
<protein>
    <recommendedName>
        <fullName evidence="1">peptide chain release factor N(5)-glutamine methyltransferase</fullName>
        <ecNumber evidence="1">2.1.1.297</ecNumber>
    </recommendedName>
</protein>
<dbReference type="Gene3D" id="1.10.8.10">
    <property type="entry name" value="DNA helicase RuvA subunit, C-terminal domain"/>
    <property type="match status" value="1"/>
</dbReference>
<keyword evidence="2 8" id="KW-0489">Methyltransferase</keyword>
<evidence type="ECO:0000313" key="8">
    <source>
        <dbReference type="EMBL" id="MBB5284380.1"/>
    </source>
</evidence>
<dbReference type="RefSeq" id="WP_184174323.1">
    <property type="nucleotide sequence ID" value="NZ_JACHGF010000003.1"/>
</dbReference>
<dbReference type="PANTHER" id="PTHR18895">
    <property type="entry name" value="HEMK METHYLTRANSFERASE"/>
    <property type="match status" value="1"/>
</dbReference>
<dbReference type="CDD" id="cd02440">
    <property type="entry name" value="AdoMet_MTases"/>
    <property type="match status" value="1"/>
</dbReference>
<dbReference type="SUPFAM" id="SSF53335">
    <property type="entry name" value="S-adenosyl-L-methionine-dependent methyltransferases"/>
    <property type="match status" value="1"/>
</dbReference>